<evidence type="ECO:0000313" key="4">
    <source>
        <dbReference type="Proteomes" id="UP000007800"/>
    </source>
</evidence>
<keyword evidence="2" id="KW-1133">Transmembrane helix</keyword>
<dbReference type="RefSeq" id="XP_002784750.1">
    <property type="nucleotide sequence ID" value="XM_002784704.1"/>
</dbReference>
<accession>C5KGJ0</accession>
<reference evidence="3 4" key="1">
    <citation type="submission" date="2008-07" db="EMBL/GenBank/DDBJ databases">
        <authorList>
            <person name="El-Sayed N."/>
            <person name="Caler E."/>
            <person name="Inman J."/>
            <person name="Amedeo P."/>
            <person name="Hass B."/>
            <person name="Wortman J."/>
        </authorList>
    </citation>
    <scope>NUCLEOTIDE SEQUENCE [LARGE SCALE GENOMIC DNA]</scope>
    <source>
        <strain evidence="4">ATCC 50983 / TXsc</strain>
    </source>
</reference>
<dbReference type="GeneID" id="9063620"/>
<organism evidence="4">
    <name type="scientific">Perkinsus marinus (strain ATCC 50983 / TXsc)</name>
    <dbReference type="NCBI Taxonomy" id="423536"/>
    <lineage>
        <taxon>Eukaryota</taxon>
        <taxon>Sar</taxon>
        <taxon>Alveolata</taxon>
        <taxon>Perkinsozoa</taxon>
        <taxon>Perkinsea</taxon>
        <taxon>Perkinsida</taxon>
        <taxon>Perkinsidae</taxon>
        <taxon>Perkinsus</taxon>
    </lineage>
</organism>
<proteinExistence type="predicted"/>
<keyword evidence="4" id="KW-1185">Reference proteome</keyword>
<dbReference type="InParanoid" id="C5KGJ0"/>
<dbReference type="AlphaFoldDB" id="C5KGJ0"/>
<feature type="region of interest" description="Disordered" evidence="1">
    <location>
        <begin position="353"/>
        <end position="380"/>
    </location>
</feature>
<feature type="transmembrane region" description="Helical" evidence="2">
    <location>
        <begin position="241"/>
        <end position="264"/>
    </location>
</feature>
<dbReference type="OrthoDB" id="445233at2759"/>
<keyword evidence="2" id="KW-0812">Transmembrane</keyword>
<dbReference type="Proteomes" id="UP000007800">
    <property type="component" value="Unassembled WGS sequence"/>
</dbReference>
<keyword evidence="2" id="KW-0472">Membrane</keyword>
<sequence length="380" mass="42645">MSTNTFSWFEYQLLALTLGGGMCISLVLLEAALRRYHILPLLYNGIFTVKKRRLNCFNIDITDAPMGKVEEPVRIVRGPLRSQSIRSKAKMNLRLTMCIVLSYLWQFCVIDYVIVTRGGFPSDECRRGFDCFSSPLNFDTIFTRDMDPVDCDREEDFNSGGGQIIVNCMKFVDPNAANWLMHLAISHSLWLLFAKAFEIIVWMASGNKAMTTFMLVLLLLYTIAAIALFFAGLLLEFTSSWIGFVVTLSFPAFVAICRQTALALRELRRAEIARLRTSVGTDFGSAVEAWTAAAAQDGSHALQREIIMDDTLEQGAEGMRKRVNNAMQRIYSQDTYGLTLDIGAVNVEVPPQQSKFTTQRVDGRKNDVYSSNGNTASHLE</sequence>
<name>C5KGJ0_PERM5</name>
<feature type="transmembrane region" description="Helical" evidence="2">
    <location>
        <begin position="179"/>
        <end position="201"/>
    </location>
</feature>
<evidence type="ECO:0000256" key="1">
    <source>
        <dbReference type="SAM" id="MobiDB-lite"/>
    </source>
</evidence>
<evidence type="ECO:0000256" key="2">
    <source>
        <dbReference type="SAM" id="Phobius"/>
    </source>
</evidence>
<evidence type="ECO:0000313" key="3">
    <source>
        <dbReference type="EMBL" id="EER16546.1"/>
    </source>
</evidence>
<feature type="transmembrane region" description="Helical" evidence="2">
    <location>
        <begin position="213"/>
        <end position="235"/>
    </location>
</feature>
<feature type="compositionally biased region" description="Polar residues" evidence="1">
    <location>
        <begin position="368"/>
        <end position="380"/>
    </location>
</feature>
<feature type="transmembrane region" description="Helical" evidence="2">
    <location>
        <begin position="91"/>
        <end position="114"/>
    </location>
</feature>
<feature type="transmembrane region" description="Helical" evidence="2">
    <location>
        <begin position="12"/>
        <end position="33"/>
    </location>
</feature>
<dbReference type="EMBL" id="GG672918">
    <property type="protein sequence ID" value="EER16546.1"/>
    <property type="molecule type" value="Genomic_DNA"/>
</dbReference>
<gene>
    <name evidence="3" type="ORF">Pmar_PMAR021145</name>
</gene>
<protein>
    <submittedName>
        <fullName evidence="3">Uncharacterized protein</fullName>
    </submittedName>
</protein>